<protein>
    <submittedName>
        <fullName evidence="1">Uncharacterized protein</fullName>
    </submittedName>
</protein>
<accession>A0A5C3LG46</accession>
<dbReference type="AlphaFoldDB" id="A0A5C3LG46"/>
<gene>
    <name evidence="1" type="ORF">BDQ12DRAFT_529367</name>
</gene>
<evidence type="ECO:0000313" key="1">
    <source>
        <dbReference type="EMBL" id="TFK32109.1"/>
    </source>
</evidence>
<proteinExistence type="predicted"/>
<keyword evidence="2" id="KW-1185">Reference proteome</keyword>
<sequence>MSPESCSTWLTRICFQVTQVGVLVVSMMLIRLNITVSGYSRAGDGRTGDCFVLVNSPEEVVVLEDAVVILHAGGSVVNIISEIQRTKLKKNDRNVAFALFTTLTRYELSV</sequence>
<evidence type="ECO:0000313" key="2">
    <source>
        <dbReference type="Proteomes" id="UP000308652"/>
    </source>
</evidence>
<organism evidence="1 2">
    <name type="scientific">Crucibulum laeve</name>
    <dbReference type="NCBI Taxonomy" id="68775"/>
    <lineage>
        <taxon>Eukaryota</taxon>
        <taxon>Fungi</taxon>
        <taxon>Dikarya</taxon>
        <taxon>Basidiomycota</taxon>
        <taxon>Agaricomycotina</taxon>
        <taxon>Agaricomycetes</taxon>
        <taxon>Agaricomycetidae</taxon>
        <taxon>Agaricales</taxon>
        <taxon>Agaricineae</taxon>
        <taxon>Nidulariaceae</taxon>
        <taxon>Crucibulum</taxon>
    </lineage>
</organism>
<dbReference type="EMBL" id="ML213687">
    <property type="protein sequence ID" value="TFK32109.1"/>
    <property type="molecule type" value="Genomic_DNA"/>
</dbReference>
<dbReference type="Proteomes" id="UP000308652">
    <property type="component" value="Unassembled WGS sequence"/>
</dbReference>
<reference evidence="1 2" key="1">
    <citation type="journal article" date="2019" name="Nat. Ecol. Evol.">
        <title>Megaphylogeny resolves global patterns of mushroom evolution.</title>
        <authorList>
            <person name="Varga T."/>
            <person name="Krizsan K."/>
            <person name="Foldi C."/>
            <person name="Dima B."/>
            <person name="Sanchez-Garcia M."/>
            <person name="Sanchez-Ramirez S."/>
            <person name="Szollosi G.J."/>
            <person name="Szarkandi J.G."/>
            <person name="Papp V."/>
            <person name="Albert L."/>
            <person name="Andreopoulos W."/>
            <person name="Angelini C."/>
            <person name="Antonin V."/>
            <person name="Barry K.W."/>
            <person name="Bougher N.L."/>
            <person name="Buchanan P."/>
            <person name="Buyck B."/>
            <person name="Bense V."/>
            <person name="Catcheside P."/>
            <person name="Chovatia M."/>
            <person name="Cooper J."/>
            <person name="Damon W."/>
            <person name="Desjardin D."/>
            <person name="Finy P."/>
            <person name="Geml J."/>
            <person name="Haridas S."/>
            <person name="Hughes K."/>
            <person name="Justo A."/>
            <person name="Karasinski D."/>
            <person name="Kautmanova I."/>
            <person name="Kiss B."/>
            <person name="Kocsube S."/>
            <person name="Kotiranta H."/>
            <person name="LaButti K.M."/>
            <person name="Lechner B.E."/>
            <person name="Liimatainen K."/>
            <person name="Lipzen A."/>
            <person name="Lukacs Z."/>
            <person name="Mihaltcheva S."/>
            <person name="Morgado L.N."/>
            <person name="Niskanen T."/>
            <person name="Noordeloos M.E."/>
            <person name="Ohm R.A."/>
            <person name="Ortiz-Santana B."/>
            <person name="Ovrebo C."/>
            <person name="Racz N."/>
            <person name="Riley R."/>
            <person name="Savchenko A."/>
            <person name="Shiryaev A."/>
            <person name="Soop K."/>
            <person name="Spirin V."/>
            <person name="Szebenyi C."/>
            <person name="Tomsovsky M."/>
            <person name="Tulloss R.E."/>
            <person name="Uehling J."/>
            <person name="Grigoriev I.V."/>
            <person name="Vagvolgyi C."/>
            <person name="Papp T."/>
            <person name="Martin F.M."/>
            <person name="Miettinen O."/>
            <person name="Hibbett D.S."/>
            <person name="Nagy L.G."/>
        </authorList>
    </citation>
    <scope>NUCLEOTIDE SEQUENCE [LARGE SCALE GENOMIC DNA]</scope>
    <source>
        <strain evidence="1 2">CBS 166.37</strain>
    </source>
</reference>
<name>A0A5C3LG46_9AGAR</name>